<evidence type="ECO:0000313" key="6">
    <source>
        <dbReference type="Proteomes" id="UP000198286"/>
    </source>
</evidence>
<keyword evidence="3" id="KW-0560">Oxidoreductase</keyword>
<dbReference type="Pfam" id="PF00441">
    <property type="entry name" value="Acyl-CoA_dh_1"/>
    <property type="match status" value="1"/>
</dbReference>
<keyword evidence="1" id="KW-0285">Flavoprotein</keyword>
<dbReference type="Gene3D" id="1.20.140.10">
    <property type="entry name" value="Butyryl-CoA Dehydrogenase, subunit A, domain 3"/>
    <property type="match status" value="1"/>
</dbReference>
<evidence type="ECO:0000256" key="1">
    <source>
        <dbReference type="ARBA" id="ARBA00022630"/>
    </source>
</evidence>
<reference evidence="5 6" key="1">
    <citation type="journal article" date="2017" name="Lancet Infect. Dis.">
        <title>Global outbreak of severe Mycobacterium chimaera disease after cardiac surgery: a molecular epidemiological study.</title>
        <authorList>
            <person name="van Ingen J."/>
            <person name="Kohl T."/>
            <person name="Kranzer K."/>
            <person name="Hasse B."/>
            <person name="Keller P."/>
            <person name="Szafranska A."/>
            <person name="Hillemann D."/>
            <person name="Chand M."/>
            <person name="Schreiber P."/>
            <person name="Sommerstein R."/>
            <person name="Berger C."/>
            <person name="Genoni M."/>
            <person name="Ruegg C."/>
            <person name="Troillet N."/>
            <person name="Widmer A.F."/>
            <person name="Becker S.L."/>
            <person name="Herrmann M."/>
            <person name="Eckmanns T."/>
            <person name="Haller S."/>
            <person name="Hoeller C."/>
            <person name="Debast S.B."/>
            <person name="Wolfhagen M.J."/>
            <person name="Hopman J."/>
            <person name="Kluytmans J."/>
            <person name="Langelaar M."/>
            <person name="Notermans D.W."/>
            <person name="ten Oever J."/>
            <person name="van den Barselaar P."/>
            <person name="Vonk A.B.A."/>
            <person name="Vos M.C."/>
            <person name="Ahmed N."/>
            <person name="Brown T."/>
            <person name="Crook D."/>
            <person name="Lamagni T."/>
            <person name="Phin N."/>
            <person name="Smith E.G."/>
            <person name="Zambon M."/>
            <person name="Serr A."/>
            <person name="Goetting T."/>
            <person name="Ebner W."/>
            <person name="Thuermer A."/>
            <person name="Utpatel C."/>
            <person name="Sproer C."/>
            <person name="Bunk B."/>
            <person name="Nubel U."/>
            <person name="Bloemberg G."/>
            <person name="Bottger E."/>
            <person name="Niemann S."/>
            <person name="Wagner D."/>
            <person name="Sax H."/>
        </authorList>
    </citation>
    <scope>NUCLEOTIDE SEQUENCE [LARGE SCALE GENOMIC DNA]</scope>
    <source>
        <strain evidence="5 6">ZUERICH-2</strain>
    </source>
</reference>
<dbReference type="InterPro" id="IPR009075">
    <property type="entry name" value="AcylCo_DH/oxidase_C"/>
</dbReference>
<dbReference type="Proteomes" id="UP000198286">
    <property type="component" value="Chromosome"/>
</dbReference>
<dbReference type="EMBL" id="CP015267">
    <property type="protein sequence ID" value="ASL17552.1"/>
    <property type="molecule type" value="Genomic_DNA"/>
</dbReference>
<dbReference type="PANTHER" id="PTHR43884:SF20">
    <property type="entry name" value="ACYL-COA DEHYDROGENASE FADE28"/>
    <property type="match status" value="1"/>
</dbReference>
<accession>A0A7U5RXN0</accession>
<dbReference type="PANTHER" id="PTHR43884">
    <property type="entry name" value="ACYL-COA DEHYDROGENASE"/>
    <property type="match status" value="1"/>
</dbReference>
<sequence length="212" mass="22189">MVIAGSQEGPVVALLDAEPGATVTEVPLIDRTRRCGNVEMGSGISAESDTILARGGEAEQLIDRLTNIAALALTTDAVGAAARALDLSVNYAKDRCQFGRPIGSFQAVKHKLANMYVTVAACQAAIEKAAEKFDSAPLDASTQVAIAAASRFGRSGAGRVVGDAMQVHGGIGYTWEHDCHILMKRAKFAETYLSDGWAQGDRLVNALRTGAA</sequence>
<dbReference type="GO" id="GO:0003995">
    <property type="term" value="F:acyl-CoA dehydrogenase activity"/>
    <property type="evidence" value="ECO:0007669"/>
    <property type="project" value="TreeGrafter"/>
</dbReference>
<keyword evidence="2" id="KW-0274">FAD</keyword>
<organism evidence="5 6">
    <name type="scientific">Mycobacterium intracellulare subsp. chimaera</name>
    <dbReference type="NCBI Taxonomy" id="222805"/>
    <lineage>
        <taxon>Bacteria</taxon>
        <taxon>Bacillati</taxon>
        <taxon>Actinomycetota</taxon>
        <taxon>Actinomycetes</taxon>
        <taxon>Mycobacteriales</taxon>
        <taxon>Mycobacteriaceae</taxon>
        <taxon>Mycobacterium</taxon>
        <taxon>Mycobacterium avium complex (MAC)</taxon>
    </lineage>
</organism>
<protein>
    <submittedName>
        <fullName evidence="5">Acyl-CoA dehydrogenase domain-containing protein</fullName>
    </submittedName>
</protein>
<evidence type="ECO:0000256" key="3">
    <source>
        <dbReference type="ARBA" id="ARBA00023002"/>
    </source>
</evidence>
<feature type="domain" description="Acyl-CoA dehydrogenase/oxidase C-terminal" evidence="4">
    <location>
        <begin position="67"/>
        <end position="192"/>
    </location>
</feature>
<evidence type="ECO:0000313" key="5">
    <source>
        <dbReference type="EMBL" id="ASL17552.1"/>
    </source>
</evidence>
<proteinExistence type="predicted"/>
<gene>
    <name evidence="5" type="ORF">MYCOZU2_05196</name>
</gene>
<evidence type="ECO:0000256" key="2">
    <source>
        <dbReference type="ARBA" id="ARBA00022827"/>
    </source>
</evidence>
<dbReference type="InterPro" id="IPR036250">
    <property type="entry name" value="AcylCo_DH-like_C"/>
</dbReference>
<name>A0A7U5RXN0_MYCIT</name>
<dbReference type="AlphaFoldDB" id="A0A7U5RXN0"/>
<dbReference type="SUPFAM" id="SSF47203">
    <property type="entry name" value="Acyl-CoA dehydrogenase C-terminal domain-like"/>
    <property type="match status" value="1"/>
</dbReference>
<evidence type="ECO:0000259" key="4">
    <source>
        <dbReference type="Pfam" id="PF00441"/>
    </source>
</evidence>